<gene>
    <name evidence="2" type="ORF">B296_00049429</name>
</gene>
<proteinExistence type="predicted"/>
<feature type="region of interest" description="Disordered" evidence="1">
    <location>
        <begin position="159"/>
        <end position="209"/>
    </location>
</feature>
<protein>
    <submittedName>
        <fullName evidence="2">Uncharacterized protein</fullName>
    </submittedName>
</protein>
<evidence type="ECO:0000313" key="2">
    <source>
        <dbReference type="EMBL" id="RRT54046.1"/>
    </source>
</evidence>
<dbReference type="Proteomes" id="UP000287651">
    <property type="component" value="Unassembled WGS sequence"/>
</dbReference>
<evidence type="ECO:0000313" key="3">
    <source>
        <dbReference type="Proteomes" id="UP000287651"/>
    </source>
</evidence>
<organism evidence="2 3">
    <name type="scientific">Ensete ventricosum</name>
    <name type="common">Abyssinian banana</name>
    <name type="synonym">Musa ensete</name>
    <dbReference type="NCBI Taxonomy" id="4639"/>
    <lineage>
        <taxon>Eukaryota</taxon>
        <taxon>Viridiplantae</taxon>
        <taxon>Streptophyta</taxon>
        <taxon>Embryophyta</taxon>
        <taxon>Tracheophyta</taxon>
        <taxon>Spermatophyta</taxon>
        <taxon>Magnoliopsida</taxon>
        <taxon>Liliopsida</taxon>
        <taxon>Zingiberales</taxon>
        <taxon>Musaceae</taxon>
        <taxon>Ensete</taxon>
    </lineage>
</organism>
<sequence>MEELLRRPPLQRIPPQAPAQEVPSLLGDPARELGHVGGEGDLVESAKGVRDSGTFGLESPNGILRHRASRSVLDEKIIAETSSWRERESSDDLTTKTSPEDTEVASETAAEVPRPMVRPRRHPLELQHKSDRGRETRGRWMTWTGERWLIQEAERSMSSMVAQKSTLPRLGRPRSRGRPPSSAFPAPRVEAEANRCSPDPIFPEQKYGNAKHDQSRAVSCCQVAADHNYCFLGSVNSLSSSPSSLYAYLNFR</sequence>
<feature type="region of interest" description="Disordered" evidence="1">
    <location>
        <begin position="1"/>
        <end position="66"/>
    </location>
</feature>
<feature type="compositionally biased region" description="Basic and acidic residues" evidence="1">
    <location>
        <begin position="80"/>
        <end position="94"/>
    </location>
</feature>
<name>A0A426YQQ5_ENSVE</name>
<feature type="compositionally biased region" description="Low complexity" evidence="1">
    <location>
        <begin position="178"/>
        <end position="188"/>
    </location>
</feature>
<accession>A0A426YQQ5</accession>
<dbReference type="AlphaFoldDB" id="A0A426YQQ5"/>
<feature type="region of interest" description="Disordered" evidence="1">
    <location>
        <begin position="80"/>
        <end position="120"/>
    </location>
</feature>
<comment type="caution">
    <text evidence="2">The sequence shown here is derived from an EMBL/GenBank/DDBJ whole genome shotgun (WGS) entry which is preliminary data.</text>
</comment>
<dbReference type="EMBL" id="AMZH03010808">
    <property type="protein sequence ID" value="RRT54046.1"/>
    <property type="molecule type" value="Genomic_DNA"/>
</dbReference>
<reference evidence="2 3" key="1">
    <citation type="journal article" date="2014" name="Agronomy (Basel)">
        <title>A Draft Genome Sequence for Ensete ventricosum, the Drought-Tolerant Tree Against Hunger.</title>
        <authorList>
            <person name="Harrison J."/>
            <person name="Moore K.A."/>
            <person name="Paszkiewicz K."/>
            <person name="Jones T."/>
            <person name="Grant M."/>
            <person name="Ambacheew D."/>
            <person name="Muzemil S."/>
            <person name="Studholme D.J."/>
        </authorList>
    </citation>
    <scope>NUCLEOTIDE SEQUENCE [LARGE SCALE GENOMIC DNA]</scope>
</reference>
<evidence type="ECO:0000256" key="1">
    <source>
        <dbReference type="SAM" id="MobiDB-lite"/>
    </source>
</evidence>